<evidence type="ECO:0000313" key="3">
    <source>
        <dbReference type="Proteomes" id="UP000054845"/>
    </source>
</evidence>
<organism evidence="2 3">
    <name type="scientific">Ceraceosorus bombacis</name>
    <dbReference type="NCBI Taxonomy" id="401625"/>
    <lineage>
        <taxon>Eukaryota</taxon>
        <taxon>Fungi</taxon>
        <taxon>Dikarya</taxon>
        <taxon>Basidiomycota</taxon>
        <taxon>Ustilaginomycotina</taxon>
        <taxon>Exobasidiomycetes</taxon>
        <taxon>Ceraceosorales</taxon>
        <taxon>Ceraceosoraceae</taxon>
        <taxon>Ceraceosorus</taxon>
    </lineage>
</organism>
<proteinExistence type="predicted"/>
<accession>A0A0N7LAF2</accession>
<name>A0A0N7LAF2_9BASI</name>
<protein>
    <submittedName>
        <fullName evidence="2">Uncharacterized protein</fullName>
    </submittedName>
</protein>
<dbReference type="OrthoDB" id="10645712at2759"/>
<dbReference type="EMBL" id="CCYA01000318">
    <property type="protein sequence ID" value="CEH16418.1"/>
    <property type="molecule type" value="Genomic_DNA"/>
</dbReference>
<dbReference type="AlphaFoldDB" id="A0A0N7LAF2"/>
<sequence length="75" mass="8587">MLDKALNGNNDQPPTVAPQVKRARQARGMQQKTDTWKNGDGQLRFNGGRGQPEYDFLMDRDGFQFFSQQWKGPTL</sequence>
<reference evidence="2 3" key="1">
    <citation type="submission" date="2014-09" db="EMBL/GenBank/DDBJ databases">
        <authorList>
            <person name="Magalhaes I.L.F."/>
            <person name="Oliveira U."/>
            <person name="Santos F.R."/>
            <person name="Vidigal T.H.D.A."/>
            <person name="Brescovit A.D."/>
            <person name="Santos A.J."/>
        </authorList>
    </citation>
    <scope>NUCLEOTIDE SEQUENCE [LARGE SCALE GENOMIC DNA]</scope>
</reference>
<dbReference type="Proteomes" id="UP000054845">
    <property type="component" value="Unassembled WGS sequence"/>
</dbReference>
<evidence type="ECO:0000256" key="1">
    <source>
        <dbReference type="SAM" id="MobiDB-lite"/>
    </source>
</evidence>
<evidence type="ECO:0000313" key="2">
    <source>
        <dbReference type="EMBL" id="CEH16418.1"/>
    </source>
</evidence>
<feature type="region of interest" description="Disordered" evidence="1">
    <location>
        <begin position="1"/>
        <end position="51"/>
    </location>
</feature>
<keyword evidence="3" id="KW-1185">Reference proteome</keyword>